<dbReference type="RefSeq" id="XP_021864144.1">
    <property type="nucleotide sequence ID" value="XM_022008452.2"/>
</dbReference>
<keyword evidence="7" id="KW-1015">Disulfide bond</keyword>
<comment type="similarity">
    <text evidence="2">In the N-terminal section; belongs to the PMEI family.</text>
</comment>
<reference evidence="13" key="1">
    <citation type="journal article" date="2021" name="Nat. Commun.">
        <title>Genomic analyses provide insights into spinach domestication and the genetic basis of agronomic traits.</title>
        <authorList>
            <person name="Cai X."/>
            <person name="Sun X."/>
            <person name="Xu C."/>
            <person name="Sun H."/>
            <person name="Wang X."/>
            <person name="Ge C."/>
            <person name="Zhang Z."/>
            <person name="Wang Q."/>
            <person name="Fei Z."/>
            <person name="Jiao C."/>
            <person name="Wang Q."/>
        </authorList>
    </citation>
    <scope>NUCLEOTIDE SEQUENCE [LARGE SCALE GENOMIC DNA]</scope>
    <source>
        <strain evidence="13">cv. Varoflay</strain>
    </source>
</reference>
<dbReference type="PROSITE" id="PS00503">
    <property type="entry name" value="PECTINESTERASE_2"/>
    <property type="match status" value="1"/>
</dbReference>
<sequence>MAETATTTTTTIFKNTPTKNRNRAIYIILYFIVFMVSVSAIFFLAKPNSNLKKGTSQNPINQQSLNPIIKTACSSTLYPSLCFSTLSSSPNTTLDRFLEASINRTIDLVSSSQYEITDFFARRVLNLQEKSAFNDCVELLDQTQYELGQSMDEFRKSFGVSRPFYGDLKTLLSAAMTNENTCIDGFSELESRFHHQKQSLRIYLEKKLKPIVQMISNMLAIIKHMEERSKQENRLLLDNNNQPFSSVRGSKTGFPTWMDKRERRLMGRGNYRIKPNVVVASDGSGNYTTIGEAIRMAPNMSFNRFVIKIKAGIYREYIEIPRNKMSIMLFGSGINSTFITGNRSFINGYSTFTSATLAVIGDRFLARDLTVENTASPEMYQAVAIRVTSNSAFFRCNFTSNQDTLYAHSFRQFYRECIVQGTIDFIFGNAAAIFHNCQILVRKPILGQSNMITAQSREDEFQNTGFSLHNCTITAAPDFPLPDQRRSFTFLGRPWRNFSRTVIMRSYLGDLIHPLGWSQWDQYSTLDTVEYMEYMNYGPGADTRNRVKWKGYNKNCTEDMAKRFTVRAFLHGSDDWLETTGFPLFHDP</sequence>
<dbReference type="SMART" id="SM00856">
    <property type="entry name" value="PMEI"/>
    <property type="match status" value="1"/>
</dbReference>
<evidence type="ECO:0000256" key="1">
    <source>
        <dbReference type="ARBA" id="ARBA00005184"/>
    </source>
</evidence>
<dbReference type="Pfam" id="PF04043">
    <property type="entry name" value="PMEI"/>
    <property type="match status" value="1"/>
</dbReference>
<reference evidence="14" key="2">
    <citation type="submission" date="2025-08" db="UniProtKB">
        <authorList>
            <consortium name="RefSeq"/>
        </authorList>
    </citation>
    <scope>IDENTIFICATION</scope>
    <source>
        <tissue evidence="14">Leaf</tissue>
    </source>
</reference>
<evidence type="ECO:0000256" key="3">
    <source>
        <dbReference type="ARBA" id="ARBA00007786"/>
    </source>
</evidence>
<dbReference type="OrthoDB" id="2019149at2759"/>
<dbReference type="InterPro" id="IPR035513">
    <property type="entry name" value="Invertase/methylesterase_inhib"/>
</dbReference>
<evidence type="ECO:0000256" key="2">
    <source>
        <dbReference type="ARBA" id="ARBA00006027"/>
    </source>
</evidence>
<protein>
    <recommendedName>
        <fullName evidence="4 10">Pectinesterase</fullName>
        <ecNumber evidence="4 10">3.1.1.11</ecNumber>
    </recommendedName>
</protein>
<evidence type="ECO:0000256" key="7">
    <source>
        <dbReference type="ARBA" id="ARBA00023157"/>
    </source>
</evidence>
<name>A0A9R0KA55_SPIOL</name>
<evidence type="ECO:0000256" key="4">
    <source>
        <dbReference type="ARBA" id="ARBA00013229"/>
    </source>
</evidence>
<dbReference type="FunFam" id="1.20.140.40:FF:000010">
    <property type="entry name" value="Pectinesterase"/>
    <property type="match status" value="1"/>
</dbReference>
<evidence type="ECO:0000256" key="10">
    <source>
        <dbReference type="RuleBase" id="RU000589"/>
    </source>
</evidence>
<keyword evidence="11" id="KW-0472">Membrane</keyword>
<dbReference type="FunFam" id="2.160.20.10:FF:000001">
    <property type="entry name" value="Pectinesterase"/>
    <property type="match status" value="1"/>
</dbReference>
<dbReference type="AlphaFoldDB" id="A0A9R0KA55"/>
<dbReference type="CDD" id="cd15798">
    <property type="entry name" value="PMEI-like_3"/>
    <property type="match status" value="1"/>
</dbReference>
<comment type="catalytic activity">
    <reaction evidence="10">
        <text>[(1-&gt;4)-alpha-D-galacturonosyl methyl ester](n) + n H2O = [(1-&gt;4)-alpha-D-galacturonosyl](n) + n methanol + n H(+)</text>
        <dbReference type="Rhea" id="RHEA:22380"/>
        <dbReference type="Rhea" id="RHEA-COMP:14570"/>
        <dbReference type="Rhea" id="RHEA-COMP:14573"/>
        <dbReference type="ChEBI" id="CHEBI:15377"/>
        <dbReference type="ChEBI" id="CHEBI:15378"/>
        <dbReference type="ChEBI" id="CHEBI:17790"/>
        <dbReference type="ChEBI" id="CHEBI:140522"/>
        <dbReference type="ChEBI" id="CHEBI:140523"/>
        <dbReference type="EC" id="3.1.1.11"/>
    </reaction>
</comment>
<keyword evidence="11" id="KW-1133">Transmembrane helix</keyword>
<evidence type="ECO:0000256" key="9">
    <source>
        <dbReference type="PROSITE-ProRule" id="PRU10040"/>
    </source>
</evidence>
<dbReference type="SUPFAM" id="SSF101148">
    <property type="entry name" value="Plant invertase/pectin methylesterase inhibitor"/>
    <property type="match status" value="1"/>
</dbReference>
<keyword evidence="13" id="KW-1185">Reference proteome</keyword>
<accession>A0A9R0KA55</accession>
<feature type="transmembrane region" description="Helical" evidence="11">
    <location>
        <begin position="24"/>
        <end position="45"/>
    </location>
</feature>
<dbReference type="InterPro" id="IPR012334">
    <property type="entry name" value="Pectin_lyas_fold"/>
</dbReference>
<evidence type="ECO:0000313" key="13">
    <source>
        <dbReference type="Proteomes" id="UP000813463"/>
    </source>
</evidence>
<comment type="similarity">
    <text evidence="3">In the C-terminal section; belongs to the pectinesterase family.</text>
</comment>
<dbReference type="GO" id="GO:0045490">
    <property type="term" value="P:pectin catabolic process"/>
    <property type="evidence" value="ECO:0007669"/>
    <property type="project" value="UniProtKB-UniRule"/>
</dbReference>
<dbReference type="GO" id="GO:0030599">
    <property type="term" value="F:pectinesterase activity"/>
    <property type="evidence" value="ECO:0000318"/>
    <property type="project" value="GO_Central"/>
</dbReference>
<feature type="domain" description="Pectinesterase inhibitor" evidence="12">
    <location>
        <begin position="64"/>
        <end position="221"/>
    </location>
</feature>
<evidence type="ECO:0000256" key="8">
    <source>
        <dbReference type="ARBA" id="ARBA00023180"/>
    </source>
</evidence>
<keyword evidence="11" id="KW-0812">Transmembrane</keyword>
<evidence type="ECO:0000256" key="11">
    <source>
        <dbReference type="SAM" id="Phobius"/>
    </source>
</evidence>
<dbReference type="SUPFAM" id="SSF51126">
    <property type="entry name" value="Pectin lyase-like"/>
    <property type="match status" value="1"/>
</dbReference>
<proteinExistence type="inferred from homology"/>
<dbReference type="KEGG" id="soe:110802997"/>
<evidence type="ECO:0000256" key="5">
    <source>
        <dbReference type="ARBA" id="ARBA00022801"/>
    </source>
</evidence>
<dbReference type="Pfam" id="PF01095">
    <property type="entry name" value="Pectinesterase"/>
    <property type="match status" value="1"/>
</dbReference>
<dbReference type="InterPro" id="IPR006501">
    <property type="entry name" value="Pectinesterase_inhib_dom"/>
</dbReference>
<dbReference type="Gene3D" id="1.20.140.40">
    <property type="entry name" value="Invertase/pectin methylesterase inhibitor family protein"/>
    <property type="match status" value="1"/>
</dbReference>
<dbReference type="GO" id="GO:0042545">
    <property type="term" value="P:cell wall modification"/>
    <property type="evidence" value="ECO:0007669"/>
    <property type="project" value="UniProtKB-UniRule"/>
</dbReference>
<feature type="active site" evidence="9">
    <location>
        <position position="424"/>
    </location>
</feature>
<dbReference type="Gene3D" id="2.160.20.10">
    <property type="entry name" value="Single-stranded right-handed beta-helix, Pectin lyase-like"/>
    <property type="match status" value="1"/>
</dbReference>
<keyword evidence="8" id="KW-0325">Glycoprotein</keyword>
<dbReference type="EC" id="3.1.1.11" evidence="4 10"/>
<dbReference type="InterPro" id="IPR000070">
    <property type="entry name" value="Pectinesterase_cat"/>
</dbReference>
<evidence type="ECO:0000256" key="6">
    <source>
        <dbReference type="ARBA" id="ARBA00023085"/>
    </source>
</evidence>
<dbReference type="PANTHER" id="PTHR31707">
    <property type="entry name" value="PECTINESTERASE"/>
    <property type="match status" value="1"/>
</dbReference>
<gene>
    <name evidence="14" type="primary">LOC110802997</name>
</gene>
<comment type="pathway">
    <text evidence="1 10">Glycan metabolism; pectin degradation; 2-dehydro-3-deoxy-D-gluconate from pectin: step 1/5.</text>
</comment>
<dbReference type="InterPro" id="IPR011050">
    <property type="entry name" value="Pectin_lyase_fold/virulence"/>
</dbReference>
<dbReference type="GeneID" id="110802997"/>
<organism evidence="13 14">
    <name type="scientific">Spinacia oleracea</name>
    <name type="common">Spinach</name>
    <dbReference type="NCBI Taxonomy" id="3562"/>
    <lineage>
        <taxon>Eukaryota</taxon>
        <taxon>Viridiplantae</taxon>
        <taxon>Streptophyta</taxon>
        <taxon>Embryophyta</taxon>
        <taxon>Tracheophyta</taxon>
        <taxon>Spermatophyta</taxon>
        <taxon>Magnoliopsida</taxon>
        <taxon>eudicotyledons</taxon>
        <taxon>Gunneridae</taxon>
        <taxon>Pentapetalae</taxon>
        <taxon>Caryophyllales</taxon>
        <taxon>Chenopodiaceae</taxon>
        <taxon>Chenopodioideae</taxon>
        <taxon>Anserineae</taxon>
        <taxon>Spinacia</taxon>
    </lineage>
</organism>
<evidence type="ECO:0000259" key="12">
    <source>
        <dbReference type="SMART" id="SM00856"/>
    </source>
</evidence>
<dbReference type="GO" id="GO:0046910">
    <property type="term" value="F:pectinesterase inhibitor activity"/>
    <property type="evidence" value="ECO:0000318"/>
    <property type="project" value="GO_Central"/>
</dbReference>
<evidence type="ECO:0000313" key="14">
    <source>
        <dbReference type="RefSeq" id="XP_021864144.1"/>
    </source>
</evidence>
<keyword evidence="6 10" id="KW-0063">Aspartyl esterase</keyword>
<dbReference type="NCBIfam" id="TIGR01614">
    <property type="entry name" value="PME_inhib"/>
    <property type="match status" value="1"/>
</dbReference>
<keyword evidence="5 10" id="KW-0378">Hydrolase</keyword>
<dbReference type="InterPro" id="IPR033131">
    <property type="entry name" value="Pectinesterase_Asp_AS"/>
</dbReference>
<dbReference type="Proteomes" id="UP000813463">
    <property type="component" value="Chromosome 2"/>
</dbReference>